<name>A0ABR2HA19_9EUKA</name>
<accession>A0ABR2HA19</accession>
<comment type="caution">
    <text evidence="1">The sequence shown here is derived from an EMBL/GenBank/DDBJ whole genome shotgun (WGS) entry which is preliminary data.</text>
</comment>
<evidence type="ECO:0000313" key="2">
    <source>
        <dbReference type="Proteomes" id="UP001470230"/>
    </source>
</evidence>
<gene>
    <name evidence="1" type="ORF">M9Y10_025272</name>
</gene>
<protein>
    <submittedName>
        <fullName evidence="1">Uncharacterized protein</fullName>
    </submittedName>
</protein>
<evidence type="ECO:0000313" key="1">
    <source>
        <dbReference type="EMBL" id="KAK8843081.1"/>
    </source>
</evidence>
<dbReference type="Proteomes" id="UP001470230">
    <property type="component" value="Unassembled WGS sequence"/>
</dbReference>
<dbReference type="EMBL" id="JAPFFF010000036">
    <property type="protein sequence ID" value="KAK8843081.1"/>
    <property type="molecule type" value="Genomic_DNA"/>
</dbReference>
<proteinExistence type="predicted"/>
<organism evidence="1 2">
    <name type="scientific">Tritrichomonas musculus</name>
    <dbReference type="NCBI Taxonomy" id="1915356"/>
    <lineage>
        <taxon>Eukaryota</taxon>
        <taxon>Metamonada</taxon>
        <taxon>Parabasalia</taxon>
        <taxon>Tritrichomonadida</taxon>
        <taxon>Tritrichomonadidae</taxon>
        <taxon>Tritrichomonas</taxon>
    </lineage>
</organism>
<reference evidence="1 2" key="1">
    <citation type="submission" date="2024-04" db="EMBL/GenBank/DDBJ databases">
        <title>Tritrichomonas musculus Genome.</title>
        <authorList>
            <person name="Alves-Ferreira E."/>
            <person name="Grigg M."/>
            <person name="Lorenzi H."/>
            <person name="Galac M."/>
        </authorList>
    </citation>
    <scope>NUCLEOTIDE SEQUENCE [LARGE SCALE GENOMIC DNA]</scope>
    <source>
        <strain evidence="1 2">EAF2021</strain>
    </source>
</reference>
<sequence>MRSSQEKKTKSNKDRRKKEFSEASLLDFDYIESKAWTKLASKYGSKVNFSELLSLAEILSSHLNIQLSRCYKRRKEMLIKWYDDNLNTLWPYIEGHITVTLTNGRII</sequence>
<keyword evidence="2" id="KW-1185">Reference proteome</keyword>